<dbReference type="AlphaFoldDB" id="A0A7W9NME7"/>
<protein>
    <submittedName>
        <fullName evidence="1">HEAT repeat protein</fullName>
    </submittedName>
</protein>
<reference evidence="1 2" key="1">
    <citation type="submission" date="2020-08" db="EMBL/GenBank/DDBJ databases">
        <title>Sequencing the genomes of 1000 actinobacteria strains.</title>
        <authorList>
            <person name="Klenk H.-P."/>
        </authorList>
    </citation>
    <scope>NUCLEOTIDE SEQUENCE [LARGE SCALE GENOMIC DNA]</scope>
    <source>
        <strain evidence="1 2">DSM 43851</strain>
    </source>
</reference>
<gene>
    <name evidence="1" type="ORF">BJ998_008522</name>
</gene>
<evidence type="ECO:0000313" key="1">
    <source>
        <dbReference type="EMBL" id="MBB5897263.1"/>
    </source>
</evidence>
<evidence type="ECO:0000313" key="2">
    <source>
        <dbReference type="Proteomes" id="UP000585638"/>
    </source>
</evidence>
<name>A0A7W9NME7_9PSEU</name>
<dbReference type="EMBL" id="JACHIR010000002">
    <property type="protein sequence ID" value="MBB5897263.1"/>
    <property type="molecule type" value="Genomic_DNA"/>
</dbReference>
<proteinExistence type="predicted"/>
<dbReference type="InterPro" id="IPR016024">
    <property type="entry name" value="ARM-type_fold"/>
</dbReference>
<dbReference type="SUPFAM" id="SSF48371">
    <property type="entry name" value="ARM repeat"/>
    <property type="match status" value="1"/>
</dbReference>
<sequence length="648" mass="70392">MASEQYTPLDGLDDIPWAQLRHAYGKASDIPRRLRALASNWNMREQLDGIEGALFPLDGGICSASAPTVPYLIELVGTPKIRIRADVVEMLGRLVMRLNDRRWRSDPDAIACREALLSLHDKVIALAKERNANVRREALTLLWQYAALSPRAEEVEKALVARDAREKELTIRVKSRLEGALAGRTAVLRLAAVSDEPLRLANLMARRMLDRESVPAQELVDAALASNLPRGAYAAWSGNGRRLVQALCPDDDVTARMEIIRPLLVQGTGGVLAGALEAAGDVMAKSRSATRSLLPLLGQLLYNDDTQVRTLAADLLAAVGEAGIPYADRLAHLLGDGDQAVEEAATWALVRQGDERAVPSVLRAVKENGDKFGYYHASGFEPDLGDMAKECAPRYPERVVPVLHAVLEKCGPEPTSVQYQLWRALAACGPAGYGAEDALTLMLASKRPEPALMVFEGVGSAAAHLGPWIEALVRVVDDEWLALWAARVHCLVTGDKAVLREVLDGLGAPDDWRFAHAFVRSAALLDPAERAPVLARAEKWVRDNRDRWGMFGVPEIVVACGDTELTLAVLAHALDAPEYEPVILEALRAVAELGPPAKGLRPRVLALLERDERLTKPTGLRSIVLDDQISAAALDALNAIDPGPTSRR</sequence>
<comment type="caution">
    <text evidence="1">The sequence shown here is derived from an EMBL/GenBank/DDBJ whole genome shotgun (WGS) entry which is preliminary data.</text>
</comment>
<dbReference type="Gene3D" id="1.25.10.10">
    <property type="entry name" value="Leucine-rich Repeat Variant"/>
    <property type="match status" value="1"/>
</dbReference>
<dbReference type="InterPro" id="IPR011989">
    <property type="entry name" value="ARM-like"/>
</dbReference>
<keyword evidence="2" id="KW-1185">Reference proteome</keyword>
<organism evidence="1 2">
    <name type="scientific">Kutzneria kofuensis</name>
    <dbReference type="NCBI Taxonomy" id="103725"/>
    <lineage>
        <taxon>Bacteria</taxon>
        <taxon>Bacillati</taxon>
        <taxon>Actinomycetota</taxon>
        <taxon>Actinomycetes</taxon>
        <taxon>Pseudonocardiales</taxon>
        <taxon>Pseudonocardiaceae</taxon>
        <taxon>Kutzneria</taxon>
    </lineage>
</organism>
<dbReference type="RefSeq" id="WP_379814972.1">
    <property type="nucleotide sequence ID" value="NZ_JBHMBX010000003.1"/>
</dbReference>
<dbReference type="Pfam" id="PF13646">
    <property type="entry name" value="HEAT_2"/>
    <property type="match status" value="1"/>
</dbReference>
<dbReference type="Proteomes" id="UP000585638">
    <property type="component" value="Unassembled WGS sequence"/>
</dbReference>
<accession>A0A7W9NME7</accession>